<dbReference type="AlphaFoldDB" id="A0A8I0ZTS1"/>
<evidence type="ECO:0000313" key="9">
    <source>
        <dbReference type="EMBL" id="MBH5145435.1"/>
    </source>
</evidence>
<name>A0A8I0ZTS1_RHOER</name>
<dbReference type="GO" id="GO:0070733">
    <property type="term" value="F:AMPylase activity"/>
    <property type="evidence" value="ECO:0007669"/>
    <property type="project" value="UniProtKB-EC"/>
</dbReference>
<comment type="catalytic activity">
    <reaction evidence="6">
        <text>L-threonyl-[protein] + ATP = 3-O-(5'-adenylyl)-L-threonyl-[protein] + diphosphate</text>
        <dbReference type="Rhea" id="RHEA:54292"/>
        <dbReference type="Rhea" id="RHEA-COMP:11060"/>
        <dbReference type="Rhea" id="RHEA-COMP:13847"/>
        <dbReference type="ChEBI" id="CHEBI:30013"/>
        <dbReference type="ChEBI" id="CHEBI:30616"/>
        <dbReference type="ChEBI" id="CHEBI:33019"/>
        <dbReference type="ChEBI" id="CHEBI:138113"/>
        <dbReference type="EC" id="2.7.7.108"/>
    </reaction>
</comment>
<evidence type="ECO:0000313" key="10">
    <source>
        <dbReference type="Proteomes" id="UP000627573"/>
    </source>
</evidence>
<keyword evidence="1" id="KW-0808">Transferase</keyword>
<dbReference type="EC" id="2.7.7.108" evidence="5"/>
<keyword evidence="2" id="KW-0548">Nucleotidyltransferase</keyword>
<evidence type="ECO:0000256" key="7">
    <source>
        <dbReference type="ARBA" id="ARBA00048696"/>
    </source>
</evidence>
<dbReference type="GO" id="GO:0051302">
    <property type="term" value="P:regulation of cell division"/>
    <property type="evidence" value="ECO:0007669"/>
    <property type="project" value="TreeGrafter"/>
</dbReference>
<dbReference type="PROSITE" id="PS51459">
    <property type="entry name" value="FIDO"/>
    <property type="match status" value="1"/>
</dbReference>
<sequence>MQHPWNTGDLETDWQGYFIPGTDVLRNRVGADTIEALSDAENDLVEARIIELRESPGLLGDRTYDLTFLQAIHRQLFQDVYLWAGDVRTVGTEKGNQSFCPPGNIHQAMDHVAFEIYECTQLATVSEVGLARKIAYLYDYANFAHPFREGNGRATREFFDLLLSERGAGLDWQKTDDDELHGACHTARAESDRSGLIEMFTKILDDEPAYEF</sequence>
<dbReference type="PANTHER" id="PTHR39560:SF1">
    <property type="entry name" value="PROTEIN ADENYLYLTRANSFERASE FIC-RELATED"/>
    <property type="match status" value="1"/>
</dbReference>
<dbReference type="SUPFAM" id="SSF140931">
    <property type="entry name" value="Fic-like"/>
    <property type="match status" value="1"/>
</dbReference>
<evidence type="ECO:0000256" key="1">
    <source>
        <dbReference type="ARBA" id="ARBA00022679"/>
    </source>
</evidence>
<gene>
    <name evidence="9" type="ORF">I3517_22830</name>
</gene>
<keyword evidence="3" id="KW-0547">Nucleotide-binding</keyword>
<dbReference type="KEGG" id="reb:XU06_31540"/>
<accession>A0A8I0ZTS1</accession>
<dbReference type="InterPro" id="IPR036597">
    <property type="entry name" value="Fido-like_dom_sf"/>
</dbReference>
<dbReference type="Proteomes" id="UP000627573">
    <property type="component" value="Unassembled WGS sequence"/>
</dbReference>
<dbReference type="GO" id="GO:0005524">
    <property type="term" value="F:ATP binding"/>
    <property type="evidence" value="ECO:0007669"/>
    <property type="project" value="UniProtKB-KW"/>
</dbReference>
<dbReference type="PANTHER" id="PTHR39560">
    <property type="entry name" value="PROTEIN ADENYLYLTRANSFERASE FIC-RELATED"/>
    <property type="match status" value="1"/>
</dbReference>
<dbReference type="Pfam" id="PF02661">
    <property type="entry name" value="Fic"/>
    <property type="match status" value="1"/>
</dbReference>
<comment type="caution">
    <text evidence="9">The sequence shown here is derived from an EMBL/GenBank/DDBJ whole genome shotgun (WGS) entry which is preliminary data.</text>
</comment>
<organism evidence="9 10">
    <name type="scientific">Rhodococcus erythropolis</name>
    <name type="common">Arthrobacter picolinophilus</name>
    <dbReference type="NCBI Taxonomy" id="1833"/>
    <lineage>
        <taxon>Bacteria</taxon>
        <taxon>Bacillati</taxon>
        <taxon>Actinomycetota</taxon>
        <taxon>Actinomycetes</taxon>
        <taxon>Mycobacteriales</taxon>
        <taxon>Nocardiaceae</taxon>
        <taxon>Rhodococcus</taxon>
        <taxon>Rhodococcus erythropolis group</taxon>
    </lineage>
</organism>
<keyword evidence="10" id="KW-1185">Reference proteome</keyword>
<dbReference type="InterPro" id="IPR003812">
    <property type="entry name" value="Fido"/>
</dbReference>
<proteinExistence type="predicted"/>
<evidence type="ECO:0000256" key="4">
    <source>
        <dbReference type="ARBA" id="ARBA00022840"/>
    </source>
</evidence>
<comment type="catalytic activity">
    <reaction evidence="7">
        <text>L-tyrosyl-[protein] + ATP = O-(5'-adenylyl)-L-tyrosyl-[protein] + diphosphate</text>
        <dbReference type="Rhea" id="RHEA:54288"/>
        <dbReference type="Rhea" id="RHEA-COMP:10136"/>
        <dbReference type="Rhea" id="RHEA-COMP:13846"/>
        <dbReference type="ChEBI" id="CHEBI:30616"/>
        <dbReference type="ChEBI" id="CHEBI:33019"/>
        <dbReference type="ChEBI" id="CHEBI:46858"/>
        <dbReference type="ChEBI" id="CHEBI:83624"/>
        <dbReference type="EC" id="2.7.7.108"/>
    </reaction>
</comment>
<protein>
    <recommendedName>
        <fullName evidence="5">protein adenylyltransferase</fullName>
        <ecNumber evidence="5">2.7.7.108</ecNumber>
    </recommendedName>
</protein>
<evidence type="ECO:0000256" key="6">
    <source>
        <dbReference type="ARBA" id="ARBA00047939"/>
    </source>
</evidence>
<evidence type="ECO:0000256" key="3">
    <source>
        <dbReference type="ARBA" id="ARBA00022741"/>
    </source>
</evidence>
<evidence type="ECO:0000256" key="2">
    <source>
        <dbReference type="ARBA" id="ARBA00022695"/>
    </source>
</evidence>
<evidence type="ECO:0000259" key="8">
    <source>
        <dbReference type="PROSITE" id="PS51459"/>
    </source>
</evidence>
<feature type="domain" description="Fido" evidence="8">
    <location>
        <begin position="64"/>
        <end position="206"/>
    </location>
</feature>
<reference evidence="9 10" key="1">
    <citation type="submission" date="2020-12" db="EMBL/GenBank/DDBJ databases">
        <title>Draft genome sequence of furan degrading bacterial strain FUR100.</title>
        <authorList>
            <person name="Woiski C."/>
        </authorList>
    </citation>
    <scope>NUCLEOTIDE SEQUENCE [LARGE SCALE GENOMIC DNA]</scope>
    <source>
        <strain evidence="9 10">FUR100</strain>
    </source>
</reference>
<keyword evidence="4" id="KW-0067">ATP-binding</keyword>
<dbReference type="RefSeq" id="WP_007732169.1">
    <property type="nucleotide sequence ID" value="NZ_CP011297.1"/>
</dbReference>
<dbReference type="Gene3D" id="1.10.3290.10">
    <property type="entry name" value="Fido-like domain"/>
    <property type="match status" value="1"/>
</dbReference>
<dbReference type="EMBL" id="JAECSB010000078">
    <property type="protein sequence ID" value="MBH5145435.1"/>
    <property type="molecule type" value="Genomic_DNA"/>
</dbReference>
<evidence type="ECO:0000256" key="5">
    <source>
        <dbReference type="ARBA" id="ARBA00034531"/>
    </source>
</evidence>